<accession>A0ABV8C691</accession>
<keyword evidence="2" id="KW-1185">Reference proteome</keyword>
<protein>
    <submittedName>
        <fullName evidence="1">Uncharacterized protein</fullName>
    </submittedName>
</protein>
<dbReference type="EMBL" id="JBHRZI010000036">
    <property type="protein sequence ID" value="MFC3897522.1"/>
    <property type="molecule type" value="Genomic_DNA"/>
</dbReference>
<dbReference type="Proteomes" id="UP001595690">
    <property type="component" value="Unassembled WGS sequence"/>
</dbReference>
<reference evidence="2" key="1">
    <citation type="journal article" date="2019" name="Int. J. Syst. Evol. Microbiol.">
        <title>The Global Catalogue of Microorganisms (GCM) 10K type strain sequencing project: providing services to taxonomists for standard genome sequencing and annotation.</title>
        <authorList>
            <consortium name="The Broad Institute Genomics Platform"/>
            <consortium name="The Broad Institute Genome Sequencing Center for Infectious Disease"/>
            <person name="Wu L."/>
            <person name="Ma J."/>
        </authorList>
    </citation>
    <scope>NUCLEOTIDE SEQUENCE [LARGE SCALE GENOMIC DNA]</scope>
    <source>
        <strain evidence="2">CGMCC 4.7405</strain>
    </source>
</reference>
<gene>
    <name evidence="1" type="ORF">ACFOWZ_39115</name>
</gene>
<name>A0ABV8C691_9PSEU</name>
<evidence type="ECO:0000313" key="1">
    <source>
        <dbReference type="EMBL" id="MFC3897522.1"/>
    </source>
</evidence>
<proteinExistence type="predicted"/>
<sequence>MTIDSAPQPCPRCLRPTVLVTNRRGREWLHVGTWLTRCGRVAAELVR</sequence>
<comment type="caution">
    <text evidence="1">The sequence shown here is derived from an EMBL/GenBank/DDBJ whole genome shotgun (WGS) entry which is preliminary data.</text>
</comment>
<dbReference type="RefSeq" id="WP_156093764.1">
    <property type="nucleotide sequence ID" value="NZ_JBHRZI010000036.1"/>
</dbReference>
<organism evidence="1 2">
    <name type="scientific">Lentzea rhizosphaerae</name>
    <dbReference type="NCBI Taxonomy" id="2041025"/>
    <lineage>
        <taxon>Bacteria</taxon>
        <taxon>Bacillati</taxon>
        <taxon>Actinomycetota</taxon>
        <taxon>Actinomycetes</taxon>
        <taxon>Pseudonocardiales</taxon>
        <taxon>Pseudonocardiaceae</taxon>
        <taxon>Lentzea</taxon>
    </lineage>
</organism>
<evidence type="ECO:0000313" key="2">
    <source>
        <dbReference type="Proteomes" id="UP001595690"/>
    </source>
</evidence>